<protein>
    <submittedName>
        <fullName evidence="1">Uncharacterized protein</fullName>
    </submittedName>
</protein>
<evidence type="ECO:0000313" key="1">
    <source>
        <dbReference type="EMBL" id="WXC82200.1"/>
    </source>
</evidence>
<dbReference type="InterPro" id="IPR056082">
    <property type="entry name" value="BilB-like"/>
</dbReference>
<dbReference type="Proteomes" id="UP001432046">
    <property type="component" value="Chromosome"/>
</dbReference>
<reference evidence="1" key="1">
    <citation type="journal article" date="2021" name="Int. J. Syst. Evol. Microbiol.">
        <title>Bradyrhizobium septentrionale sp. nov. (sv. septentrionale) and Bradyrhizobium quebecense sp. nov. (sv. septentrionale) associated with legumes native to Canada possess rearranged symbiosis genes and numerous insertion sequences.</title>
        <authorList>
            <person name="Bromfield E.S.P."/>
            <person name="Cloutier S."/>
        </authorList>
    </citation>
    <scope>NUCLEOTIDE SEQUENCE</scope>
    <source>
        <strain evidence="1">5S5</strain>
    </source>
</reference>
<sequence length="165" mass="18746">MAEEAVSASQRSLEAQINSVRFQAGVEEARWKVLRYDFPKVEVEVTARDPFSGGTASLQFQLRCDNFPALGPFVQHWDQAAQQRPAPLTNSSPGVVDALKTWGNLPNEYGGIYRAWQRDAAQHNNWAVKRPDEAWQRDRHITFIMEHLYALVAEHAAWLARSRTA</sequence>
<reference evidence="1" key="2">
    <citation type="submission" date="2024-03" db="EMBL/GenBank/DDBJ databases">
        <authorList>
            <person name="Bromfield E.S.P."/>
            <person name="Cloutier S."/>
        </authorList>
    </citation>
    <scope>NUCLEOTIDE SEQUENCE</scope>
    <source>
        <strain evidence="1">5S5</strain>
    </source>
</reference>
<dbReference type="EMBL" id="CP147711">
    <property type="protein sequence ID" value="WXC82200.1"/>
    <property type="molecule type" value="Genomic_DNA"/>
</dbReference>
<keyword evidence="2" id="KW-1185">Reference proteome</keyword>
<name>A0ABZ2P4P4_9BRAD</name>
<proteinExistence type="predicted"/>
<gene>
    <name evidence="1" type="ORF">WDK88_11725</name>
</gene>
<accession>A0ABZ2P4P4</accession>
<dbReference type="Pfam" id="PF24702">
    <property type="entry name" value="DUF7665"/>
    <property type="match status" value="1"/>
</dbReference>
<organism evidence="1 2">
    <name type="scientific">Bradyrhizobium septentrionale</name>
    <dbReference type="NCBI Taxonomy" id="1404411"/>
    <lineage>
        <taxon>Bacteria</taxon>
        <taxon>Pseudomonadati</taxon>
        <taxon>Pseudomonadota</taxon>
        <taxon>Alphaproteobacteria</taxon>
        <taxon>Hyphomicrobiales</taxon>
        <taxon>Nitrobacteraceae</taxon>
        <taxon>Bradyrhizobium</taxon>
    </lineage>
</organism>
<dbReference type="RefSeq" id="WP_338834556.1">
    <property type="nucleotide sequence ID" value="NZ_CP147711.1"/>
</dbReference>
<evidence type="ECO:0000313" key="2">
    <source>
        <dbReference type="Proteomes" id="UP001432046"/>
    </source>
</evidence>